<reference evidence="5 6" key="1">
    <citation type="submission" date="2017-09" db="EMBL/GenBank/DDBJ databases">
        <title>Depth-based differentiation of microbial function through sediment-hosted aquifers and enrichment of novel symbionts in the deep terrestrial subsurface.</title>
        <authorList>
            <person name="Probst A.J."/>
            <person name="Ladd B."/>
            <person name="Jarett J.K."/>
            <person name="Geller-Mcgrath D.E."/>
            <person name="Sieber C.M."/>
            <person name="Emerson J.B."/>
            <person name="Anantharaman K."/>
            <person name="Thomas B.C."/>
            <person name="Malmstrom R."/>
            <person name="Stieglmeier M."/>
            <person name="Klingl A."/>
            <person name="Woyke T."/>
            <person name="Ryan C.M."/>
            <person name="Banfield J.F."/>
        </authorList>
    </citation>
    <scope>NUCLEOTIDE SEQUENCE [LARGE SCALE GENOMIC DNA]</scope>
    <source>
        <strain evidence="5">CG11_big_fil_rev_8_21_14_0_20_35_14</strain>
    </source>
</reference>
<dbReference type="GO" id="GO:0006310">
    <property type="term" value="P:DNA recombination"/>
    <property type="evidence" value="ECO:0007669"/>
    <property type="project" value="UniProtKB-KW"/>
</dbReference>
<keyword evidence="3" id="KW-0234">DNA repair</keyword>
<protein>
    <submittedName>
        <fullName evidence="5">DNA repair protein RecO</fullName>
    </submittedName>
</protein>
<accession>A0A2H0KNH0</accession>
<dbReference type="PANTHER" id="PTHR33991">
    <property type="entry name" value="DNA REPAIR PROTEIN RECO"/>
    <property type="match status" value="1"/>
</dbReference>
<dbReference type="InterPro" id="IPR012340">
    <property type="entry name" value="NA-bd_OB-fold"/>
</dbReference>
<evidence type="ECO:0000256" key="3">
    <source>
        <dbReference type="ARBA" id="ARBA00023204"/>
    </source>
</evidence>
<evidence type="ECO:0000256" key="2">
    <source>
        <dbReference type="ARBA" id="ARBA00023172"/>
    </source>
</evidence>
<evidence type="ECO:0000313" key="5">
    <source>
        <dbReference type="EMBL" id="PIQ72801.1"/>
    </source>
</evidence>
<proteinExistence type="predicted"/>
<evidence type="ECO:0000259" key="4">
    <source>
        <dbReference type="Pfam" id="PF11967"/>
    </source>
</evidence>
<sequence length="174" mass="20202">MMRSFKTEALVLRKKSLLHKDILISLFSETDGKVNVFAKGVKKLTSRRSPHLQTGNLINVQLHKKNDRIYLEESSLISGFSELKKDREKINILYQFFFVLERLLPEHQKEEVVYNLTKSFLIKLSKSVSNYDILAVYFNKLLKLLGYTKQSHEIIELGAIISELINEKLPSFSI</sequence>
<dbReference type="Pfam" id="PF11967">
    <property type="entry name" value="RecO_N"/>
    <property type="match status" value="1"/>
</dbReference>
<dbReference type="EMBL" id="PCVL01000012">
    <property type="protein sequence ID" value="PIQ72801.1"/>
    <property type="molecule type" value="Genomic_DNA"/>
</dbReference>
<name>A0A2H0KNH0_9BACT</name>
<dbReference type="InterPro" id="IPR037278">
    <property type="entry name" value="ARFGAP/RecO"/>
</dbReference>
<dbReference type="NCBIfam" id="TIGR00613">
    <property type="entry name" value="reco"/>
    <property type="match status" value="1"/>
</dbReference>
<keyword evidence="1" id="KW-0227">DNA damage</keyword>
<comment type="caution">
    <text evidence="5">The sequence shown here is derived from an EMBL/GenBank/DDBJ whole genome shotgun (WGS) entry which is preliminary data.</text>
</comment>
<dbReference type="SUPFAM" id="SSF57863">
    <property type="entry name" value="ArfGap/RecO-like zinc finger"/>
    <property type="match status" value="1"/>
</dbReference>
<gene>
    <name evidence="5" type="primary">recO</name>
    <name evidence="5" type="ORF">COV86_01235</name>
</gene>
<feature type="domain" description="DNA replication/recombination mediator RecO N-terminal" evidence="4">
    <location>
        <begin position="2"/>
        <end position="78"/>
    </location>
</feature>
<keyword evidence="2" id="KW-0233">DNA recombination</keyword>
<dbReference type="InterPro" id="IPR003717">
    <property type="entry name" value="RecO"/>
</dbReference>
<evidence type="ECO:0000256" key="1">
    <source>
        <dbReference type="ARBA" id="ARBA00022763"/>
    </source>
</evidence>
<organism evidence="5 6">
    <name type="scientific">Candidatus Roizmanbacteria bacterium CG11_big_fil_rev_8_21_14_0_20_35_14</name>
    <dbReference type="NCBI Taxonomy" id="1974855"/>
    <lineage>
        <taxon>Bacteria</taxon>
        <taxon>Candidatus Roizmaniibacteriota</taxon>
    </lineage>
</organism>
<evidence type="ECO:0000313" key="6">
    <source>
        <dbReference type="Proteomes" id="UP000229570"/>
    </source>
</evidence>
<dbReference type="AlphaFoldDB" id="A0A2H0KNH0"/>
<dbReference type="Proteomes" id="UP000229570">
    <property type="component" value="Unassembled WGS sequence"/>
</dbReference>
<dbReference type="Gene3D" id="2.40.50.140">
    <property type="entry name" value="Nucleic acid-binding proteins"/>
    <property type="match status" value="1"/>
</dbReference>
<dbReference type="InterPro" id="IPR022572">
    <property type="entry name" value="DNA_rep/recomb_RecO_N"/>
</dbReference>
<dbReference type="PANTHER" id="PTHR33991:SF1">
    <property type="entry name" value="DNA REPAIR PROTEIN RECO"/>
    <property type="match status" value="1"/>
</dbReference>
<dbReference type="GO" id="GO:0043590">
    <property type="term" value="C:bacterial nucleoid"/>
    <property type="evidence" value="ECO:0007669"/>
    <property type="project" value="TreeGrafter"/>
</dbReference>
<dbReference type="SUPFAM" id="SSF50249">
    <property type="entry name" value="Nucleic acid-binding proteins"/>
    <property type="match status" value="1"/>
</dbReference>
<dbReference type="GO" id="GO:0006302">
    <property type="term" value="P:double-strand break repair"/>
    <property type="evidence" value="ECO:0007669"/>
    <property type="project" value="TreeGrafter"/>
</dbReference>